<proteinExistence type="predicted"/>
<dbReference type="OrthoDB" id="6284217at2759"/>
<organism evidence="2 3">
    <name type="scientific">Dibothriocephalus latus</name>
    <name type="common">Fish tapeworm</name>
    <name type="synonym">Diphyllobothrium latum</name>
    <dbReference type="NCBI Taxonomy" id="60516"/>
    <lineage>
        <taxon>Eukaryota</taxon>
        <taxon>Metazoa</taxon>
        <taxon>Spiralia</taxon>
        <taxon>Lophotrochozoa</taxon>
        <taxon>Platyhelminthes</taxon>
        <taxon>Cestoda</taxon>
        <taxon>Eucestoda</taxon>
        <taxon>Diphyllobothriidea</taxon>
        <taxon>Diphyllobothriidae</taxon>
        <taxon>Dibothriocephalus</taxon>
    </lineage>
</organism>
<dbReference type="AlphaFoldDB" id="A0A3P7NET3"/>
<name>A0A3P7NET3_DIBLA</name>
<gene>
    <name evidence="2" type="ORF">DILT_LOCUS16153</name>
</gene>
<accession>A0A3P7NET3</accession>
<evidence type="ECO:0000313" key="3">
    <source>
        <dbReference type="Proteomes" id="UP000281553"/>
    </source>
</evidence>
<reference evidence="2 3" key="1">
    <citation type="submission" date="2018-11" db="EMBL/GenBank/DDBJ databases">
        <authorList>
            <consortium name="Pathogen Informatics"/>
        </authorList>
    </citation>
    <scope>NUCLEOTIDE SEQUENCE [LARGE SCALE GENOMIC DNA]</scope>
</reference>
<sequence length="93" mass="9988">MIAAEDFGRKPTRASAPSAPHSLSKKIAALDLLSSGIPIATAAAQHGITVNLLEQWKSSEAVLRQVCTFSFFFLGIINLTLCRVCALSHHINI</sequence>
<feature type="region of interest" description="Disordered" evidence="1">
    <location>
        <begin position="1"/>
        <end position="21"/>
    </location>
</feature>
<evidence type="ECO:0000313" key="2">
    <source>
        <dbReference type="EMBL" id="VDN33087.1"/>
    </source>
</evidence>
<evidence type="ECO:0000256" key="1">
    <source>
        <dbReference type="SAM" id="MobiDB-lite"/>
    </source>
</evidence>
<dbReference type="EMBL" id="UYRU01083231">
    <property type="protein sequence ID" value="VDN33087.1"/>
    <property type="molecule type" value="Genomic_DNA"/>
</dbReference>
<keyword evidence="3" id="KW-1185">Reference proteome</keyword>
<dbReference type="Proteomes" id="UP000281553">
    <property type="component" value="Unassembled WGS sequence"/>
</dbReference>
<protein>
    <submittedName>
        <fullName evidence="2">Uncharacterized protein</fullName>
    </submittedName>
</protein>